<proteinExistence type="predicted"/>
<dbReference type="Proteomes" id="UP000249614">
    <property type="component" value="Unassembled WGS sequence"/>
</dbReference>
<reference evidence="1 2" key="1">
    <citation type="submission" date="2016-05" db="EMBL/GenBank/DDBJ databases">
        <authorList>
            <person name="Lavstsen T."/>
            <person name="Jespersen J.S."/>
        </authorList>
    </citation>
    <scope>NUCLEOTIDE SEQUENCE [LARGE SCALE GENOMIC DNA]</scope>
    <source>
        <strain evidence="1 2">SM-5815</strain>
    </source>
</reference>
<gene>
    <name evidence="1" type="ORF">A7X83_11315</name>
</gene>
<dbReference type="EMBL" id="LXXM01000189">
    <property type="protein sequence ID" value="PZS90078.1"/>
    <property type="molecule type" value="Genomic_DNA"/>
</dbReference>
<name>A0A2W6I308_STEMA</name>
<organism evidence="1 2">
    <name type="scientific">Stenotrophomonas maltophilia</name>
    <name type="common">Pseudomonas maltophilia</name>
    <name type="synonym">Xanthomonas maltophilia</name>
    <dbReference type="NCBI Taxonomy" id="40324"/>
    <lineage>
        <taxon>Bacteria</taxon>
        <taxon>Pseudomonadati</taxon>
        <taxon>Pseudomonadota</taxon>
        <taxon>Gammaproteobacteria</taxon>
        <taxon>Lysobacterales</taxon>
        <taxon>Lysobacteraceae</taxon>
        <taxon>Stenotrophomonas</taxon>
        <taxon>Stenotrophomonas maltophilia group</taxon>
    </lineage>
</organism>
<evidence type="ECO:0000313" key="1">
    <source>
        <dbReference type="EMBL" id="PZS90078.1"/>
    </source>
</evidence>
<dbReference type="AlphaFoldDB" id="A0A2W6I308"/>
<protein>
    <submittedName>
        <fullName evidence="1">Uncharacterized protein</fullName>
    </submittedName>
</protein>
<evidence type="ECO:0000313" key="2">
    <source>
        <dbReference type="Proteomes" id="UP000249614"/>
    </source>
</evidence>
<sequence length="110" mass="11724">MATPNSVTIDDSLNGGWLGNGAVGTRCIYGYTDVLDANGYPTPLSAADQAKIVYDYVSPAPDDLAVFYQNGSNGSWVGNVAYGSVYARNSPPAAIRGTRCAWTKFEFMNN</sequence>
<accession>A0A2W6I308</accession>
<comment type="caution">
    <text evidence="1">The sequence shown here is derived from an EMBL/GenBank/DDBJ whole genome shotgun (WGS) entry which is preliminary data.</text>
</comment>